<dbReference type="EMBL" id="LAVV01007016">
    <property type="protein sequence ID" value="KNZ57426.1"/>
    <property type="molecule type" value="Genomic_DNA"/>
</dbReference>
<protein>
    <submittedName>
        <fullName evidence="1">Uncharacterized protein</fullName>
    </submittedName>
</protein>
<dbReference type="Proteomes" id="UP000037035">
    <property type="component" value="Unassembled WGS sequence"/>
</dbReference>
<proteinExistence type="predicted"/>
<organism evidence="1 2">
    <name type="scientific">Puccinia sorghi</name>
    <dbReference type="NCBI Taxonomy" id="27349"/>
    <lineage>
        <taxon>Eukaryota</taxon>
        <taxon>Fungi</taxon>
        <taxon>Dikarya</taxon>
        <taxon>Basidiomycota</taxon>
        <taxon>Pucciniomycotina</taxon>
        <taxon>Pucciniomycetes</taxon>
        <taxon>Pucciniales</taxon>
        <taxon>Pucciniaceae</taxon>
        <taxon>Puccinia</taxon>
    </lineage>
</organism>
<keyword evidence="2" id="KW-1185">Reference proteome</keyword>
<comment type="caution">
    <text evidence="1">The sequence shown here is derived from an EMBL/GenBank/DDBJ whole genome shotgun (WGS) entry which is preliminary data.</text>
</comment>
<evidence type="ECO:0000313" key="1">
    <source>
        <dbReference type="EMBL" id="KNZ57426.1"/>
    </source>
</evidence>
<evidence type="ECO:0000313" key="2">
    <source>
        <dbReference type="Proteomes" id="UP000037035"/>
    </source>
</evidence>
<accession>A0A0L6V9G6</accession>
<gene>
    <name evidence="1" type="ORF">VP01_2161g2</name>
</gene>
<dbReference type="AlphaFoldDB" id="A0A0L6V9G6"/>
<dbReference type="VEuPathDB" id="FungiDB:VP01_2161g2"/>
<name>A0A0L6V9G6_9BASI</name>
<reference evidence="1 2" key="1">
    <citation type="submission" date="2015-08" db="EMBL/GenBank/DDBJ databases">
        <title>Next Generation Sequencing and Analysis of the Genome of Puccinia sorghi L Schw, the Causal Agent of Maize Common Rust.</title>
        <authorList>
            <person name="Rochi L."/>
            <person name="Burguener G."/>
            <person name="Darino M."/>
            <person name="Turjanski A."/>
            <person name="Kreff E."/>
            <person name="Dieguez M.J."/>
            <person name="Sacco F."/>
        </authorList>
    </citation>
    <scope>NUCLEOTIDE SEQUENCE [LARGE SCALE GENOMIC DNA]</scope>
    <source>
        <strain evidence="1 2">RO10H11247</strain>
    </source>
</reference>
<sequence length="131" mass="15281">MILASPNDENIVPQVHSITKVPQYLKKNKINSKNPPEYNTWLQCANNAKKYKISLELKMENPADAIKMAKMEDLLTVQAAHKQAIKNSSGKQKVTGCNEEEEDYDNEIDMVDWERINIHMKKMTLWSLYRW</sequence>